<gene>
    <name evidence="7" type="ORF">GCM10011489_26910</name>
</gene>
<keyword evidence="1" id="KW-0805">Transcription regulation</keyword>
<protein>
    <submittedName>
        <fullName evidence="7">TetR family transcriptional regulator</fullName>
    </submittedName>
</protein>
<feature type="domain" description="HTH tetR-type" evidence="6">
    <location>
        <begin position="26"/>
        <end position="86"/>
    </location>
</feature>
<name>A0A916TAD2_9ACTN</name>
<dbReference type="Pfam" id="PF00440">
    <property type="entry name" value="TetR_N"/>
    <property type="match status" value="1"/>
</dbReference>
<dbReference type="Gene3D" id="1.10.357.10">
    <property type="entry name" value="Tetracycline Repressor, domain 2"/>
    <property type="match status" value="1"/>
</dbReference>
<dbReference type="InterPro" id="IPR001647">
    <property type="entry name" value="HTH_TetR"/>
</dbReference>
<proteinExistence type="predicted"/>
<dbReference type="InterPro" id="IPR050109">
    <property type="entry name" value="HTH-type_TetR-like_transc_reg"/>
</dbReference>
<dbReference type="InterPro" id="IPR011075">
    <property type="entry name" value="TetR_C"/>
</dbReference>
<dbReference type="AlphaFoldDB" id="A0A916TAD2"/>
<dbReference type="PROSITE" id="PS50977">
    <property type="entry name" value="HTH_TETR_2"/>
    <property type="match status" value="1"/>
</dbReference>
<dbReference type="Pfam" id="PF16859">
    <property type="entry name" value="TetR_C_11"/>
    <property type="match status" value="1"/>
</dbReference>
<evidence type="ECO:0000256" key="2">
    <source>
        <dbReference type="ARBA" id="ARBA00023125"/>
    </source>
</evidence>
<dbReference type="PANTHER" id="PTHR30055">
    <property type="entry name" value="HTH-TYPE TRANSCRIPTIONAL REGULATOR RUTR"/>
    <property type="match status" value="1"/>
</dbReference>
<evidence type="ECO:0000256" key="1">
    <source>
        <dbReference type="ARBA" id="ARBA00023015"/>
    </source>
</evidence>
<organism evidence="7 8">
    <name type="scientific">Gordonia jinhuaensis</name>
    <dbReference type="NCBI Taxonomy" id="1517702"/>
    <lineage>
        <taxon>Bacteria</taxon>
        <taxon>Bacillati</taxon>
        <taxon>Actinomycetota</taxon>
        <taxon>Actinomycetes</taxon>
        <taxon>Mycobacteriales</taxon>
        <taxon>Gordoniaceae</taxon>
        <taxon>Gordonia</taxon>
    </lineage>
</organism>
<dbReference type="Gene3D" id="1.10.10.60">
    <property type="entry name" value="Homeodomain-like"/>
    <property type="match status" value="1"/>
</dbReference>
<accession>A0A916TAD2</accession>
<keyword evidence="2 4" id="KW-0238">DNA-binding</keyword>
<dbReference type="RefSeq" id="WP_188587096.1">
    <property type="nucleotide sequence ID" value="NZ_BMGC01000020.1"/>
</dbReference>
<evidence type="ECO:0000313" key="7">
    <source>
        <dbReference type="EMBL" id="GGB37766.1"/>
    </source>
</evidence>
<keyword evidence="3" id="KW-0804">Transcription</keyword>
<dbReference type="PANTHER" id="PTHR30055:SF148">
    <property type="entry name" value="TETR-FAMILY TRANSCRIPTIONAL REGULATOR"/>
    <property type="match status" value="1"/>
</dbReference>
<dbReference type="Proteomes" id="UP000621454">
    <property type="component" value="Unassembled WGS sequence"/>
</dbReference>
<reference evidence="7" key="1">
    <citation type="journal article" date="2014" name="Int. J. Syst. Evol. Microbiol.">
        <title>Complete genome sequence of Corynebacterium casei LMG S-19264T (=DSM 44701T), isolated from a smear-ripened cheese.</title>
        <authorList>
            <consortium name="US DOE Joint Genome Institute (JGI-PGF)"/>
            <person name="Walter F."/>
            <person name="Albersmeier A."/>
            <person name="Kalinowski J."/>
            <person name="Ruckert C."/>
        </authorList>
    </citation>
    <scope>NUCLEOTIDE SEQUENCE</scope>
    <source>
        <strain evidence="7">CGMCC 1.12827</strain>
    </source>
</reference>
<dbReference type="SUPFAM" id="SSF48498">
    <property type="entry name" value="Tetracyclin repressor-like, C-terminal domain"/>
    <property type="match status" value="1"/>
</dbReference>
<reference evidence="7" key="2">
    <citation type="submission" date="2020-09" db="EMBL/GenBank/DDBJ databases">
        <authorList>
            <person name="Sun Q."/>
            <person name="Zhou Y."/>
        </authorList>
    </citation>
    <scope>NUCLEOTIDE SEQUENCE</scope>
    <source>
        <strain evidence="7">CGMCC 1.12827</strain>
    </source>
</reference>
<evidence type="ECO:0000256" key="5">
    <source>
        <dbReference type="SAM" id="MobiDB-lite"/>
    </source>
</evidence>
<dbReference type="EMBL" id="BMGC01000020">
    <property type="protein sequence ID" value="GGB37766.1"/>
    <property type="molecule type" value="Genomic_DNA"/>
</dbReference>
<comment type="caution">
    <text evidence="7">The sequence shown here is derived from an EMBL/GenBank/DDBJ whole genome shotgun (WGS) entry which is preliminary data.</text>
</comment>
<dbReference type="InterPro" id="IPR009057">
    <property type="entry name" value="Homeodomain-like_sf"/>
</dbReference>
<dbReference type="SUPFAM" id="SSF46689">
    <property type="entry name" value="Homeodomain-like"/>
    <property type="match status" value="1"/>
</dbReference>
<feature type="DNA-binding region" description="H-T-H motif" evidence="4">
    <location>
        <begin position="49"/>
        <end position="68"/>
    </location>
</feature>
<dbReference type="InterPro" id="IPR036271">
    <property type="entry name" value="Tet_transcr_reg_TetR-rel_C_sf"/>
</dbReference>
<evidence type="ECO:0000313" key="8">
    <source>
        <dbReference type="Proteomes" id="UP000621454"/>
    </source>
</evidence>
<dbReference type="GO" id="GO:0003700">
    <property type="term" value="F:DNA-binding transcription factor activity"/>
    <property type="evidence" value="ECO:0007669"/>
    <property type="project" value="TreeGrafter"/>
</dbReference>
<evidence type="ECO:0000256" key="3">
    <source>
        <dbReference type="ARBA" id="ARBA00023163"/>
    </source>
</evidence>
<dbReference type="GO" id="GO:0000976">
    <property type="term" value="F:transcription cis-regulatory region binding"/>
    <property type="evidence" value="ECO:0007669"/>
    <property type="project" value="TreeGrafter"/>
</dbReference>
<sequence>MHKGSASEPSTSGQKSARGRGRPRSEQARTAILAATAEVLADSEPGAVTIEAIATRAGVSKTTIYKWWPTRVELILDSLATTTHQTRQITPGLSTHDALVEHLQRLIDLLSDPATGGHVVALTAEALRSPSAAAALAEKWIGPRRETGAQIMRDGIARGDLRSDLDIDLALDELFAPSYYRATYRYAAVDDHSATEQVDAFLRGAAAPAPGTRSDTDVET</sequence>
<keyword evidence="8" id="KW-1185">Reference proteome</keyword>
<evidence type="ECO:0000256" key="4">
    <source>
        <dbReference type="PROSITE-ProRule" id="PRU00335"/>
    </source>
</evidence>
<feature type="region of interest" description="Disordered" evidence="5">
    <location>
        <begin position="1"/>
        <end position="27"/>
    </location>
</feature>
<evidence type="ECO:0000259" key="6">
    <source>
        <dbReference type="PROSITE" id="PS50977"/>
    </source>
</evidence>